<dbReference type="Proteomes" id="UP001148786">
    <property type="component" value="Unassembled WGS sequence"/>
</dbReference>
<proteinExistence type="predicted"/>
<comment type="caution">
    <text evidence="1">The sequence shown here is derived from an EMBL/GenBank/DDBJ whole genome shotgun (WGS) entry which is preliminary data.</text>
</comment>
<dbReference type="Gene3D" id="2.60.120.260">
    <property type="entry name" value="Galactose-binding domain-like"/>
    <property type="match status" value="1"/>
</dbReference>
<keyword evidence="2" id="KW-1185">Reference proteome</keyword>
<evidence type="ECO:0000313" key="1">
    <source>
        <dbReference type="EMBL" id="KAJ3507329.1"/>
    </source>
</evidence>
<evidence type="ECO:0000313" key="2">
    <source>
        <dbReference type="Proteomes" id="UP001148786"/>
    </source>
</evidence>
<gene>
    <name evidence="1" type="ORF">NLJ89_g6367</name>
</gene>
<dbReference type="AlphaFoldDB" id="A0A9W8MUQ0"/>
<protein>
    <submittedName>
        <fullName evidence="1">Uncharacterized protein</fullName>
    </submittedName>
</protein>
<dbReference type="EMBL" id="JANKHO010000671">
    <property type="protein sequence ID" value="KAJ3507329.1"/>
    <property type="molecule type" value="Genomic_DNA"/>
</dbReference>
<organism evidence="1 2">
    <name type="scientific">Agrocybe chaxingu</name>
    <dbReference type="NCBI Taxonomy" id="84603"/>
    <lineage>
        <taxon>Eukaryota</taxon>
        <taxon>Fungi</taxon>
        <taxon>Dikarya</taxon>
        <taxon>Basidiomycota</taxon>
        <taxon>Agaricomycotina</taxon>
        <taxon>Agaricomycetes</taxon>
        <taxon>Agaricomycetidae</taxon>
        <taxon>Agaricales</taxon>
        <taxon>Agaricineae</taxon>
        <taxon>Strophariaceae</taxon>
        <taxon>Agrocybe</taxon>
    </lineage>
</organism>
<accession>A0A9W8MUQ0</accession>
<sequence length="202" mass="22069">MITKLDDADSSPIYSGSWQHLTNQKGAHEGTLSVSTRADDTVSFKFTGTFIAVVGFLVPSQGEVPVHKSAYTIDDSPFFFTFAPANTSDGTTTFFMSNELPSGSHTLLVRNLIDNAPYVLDYVAVSQNVIDRWWAQRFDLPKQVGAVVFGSPDGSSTVSGLTSSIPYFTSFLSGLTISDNNLSKYAKWDLDIRSPGDNQQKF</sequence>
<dbReference type="OrthoDB" id="2901006at2759"/>
<reference evidence="1" key="1">
    <citation type="submission" date="2022-07" db="EMBL/GenBank/DDBJ databases">
        <title>Genome Sequence of Agrocybe chaxingu.</title>
        <authorList>
            <person name="Buettner E."/>
        </authorList>
    </citation>
    <scope>NUCLEOTIDE SEQUENCE</scope>
    <source>
        <strain evidence="1">MP-N11</strain>
    </source>
</reference>
<name>A0A9W8MUQ0_9AGAR</name>